<protein>
    <submittedName>
        <fullName evidence="2">ABC transporter permease subunit</fullName>
    </submittedName>
</protein>
<evidence type="ECO:0000313" key="3">
    <source>
        <dbReference type="Proteomes" id="UP000766698"/>
    </source>
</evidence>
<keyword evidence="1" id="KW-0812">Transmembrane</keyword>
<name>A0ABR6EAH0_9ACTN</name>
<evidence type="ECO:0000313" key="2">
    <source>
        <dbReference type="EMBL" id="MBB1242337.1"/>
    </source>
</evidence>
<evidence type="ECO:0000256" key="1">
    <source>
        <dbReference type="SAM" id="Phobius"/>
    </source>
</evidence>
<feature type="transmembrane region" description="Helical" evidence="1">
    <location>
        <begin position="277"/>
        <end position="297"/>
    </location>
</feature>
<keyword evidence="1" id="KW-1133">Transmembrane helix</keyword>
<feature type="transmembrane region" description="Helical" evidence="1">
    <location>
        <begin position="180"/>
        <end position="202"/>
    </location>
</feature>
<feature type="transmembrane region" description="Helical" evidence="1">
    <location>
        <begin position="97"/>
        <end position="118"/>
    </location>
</feature>
<gene>
    <name evidence="2" type="ORF">GL263_01915</name>
</gene>
<feature type="transmembrane region" description="Helical" evidence="1">
    <location>
        <begin position="62"/>
        <end position="85"/>
    </location>
</feature>
<proteinExistence type="predicted"/>
<dbReference type="EMBL" id="WMLF01000013">
    <property type="protein sequence ID" value="MBB1242337.1"/>
    <property type="molecule type" value="Genomic_DNA"/>
</dbReference>
<sequence length="306" mass="32633">MSAETTPTTARAAEAPAGASIHDIGYRHYDGERHGRAYVRRSLYVQSLRGAFGIGRSARSKVLPILLLTFMCVPAVIIVAIAVFTDAHSLVAKPTNLVIGAMPLIGLFVAAVAPQLVSRDLRFNTMPLYLSRPMERSDYVAAKFAAMATAVAVFTGLPLLVMFLGGLLGKLKFADQARSFAFGLVLVALFSLLHAGIGLLVASVTPRRGFGVGAIIAVLTIPYFAVNMLMGILWYNDRQGPVEWLGLLSPGTLMSGVQSKYLDGTSDFPGEIVVSDVAGAVYLLVTALLIAGSYALLNVRYRRAGL</sequence>
<dbReference type="RefSeq" id="WP_182853762.1">
    <property type="nucleotide sequence ID" value="NZ_WMLF01000013.1"/>
</dbReference>
<dbReference type="Pfam" id="PF12679">
    <property type="entry name" value="ABC2_membrane_2"/>
    <property type="match status" value="1"/>
</dbReference>
<organism evidence="2 3">
    <name type="scientific">Streptomyces durbertensis</name>
    <dbReference type="NCBI Taxonomy" id="2448886"/>
    <lineage>
        <taxon>Bacteria</taxon>
        <taxon>Bacillati</taxon>
        <taxon>Actinomycetota</taxon>
        <taxon>Actinomycetes</taxon>
        <taxon>Kitasatosporales</taxon>
        <taxon>Streptomycetaceae</taxon>
        <taxon>Streptomyces</taxon>
    </lineage>
</organism>
<feature type="transmembrane region" description="Helical" evidence="1">
    <location>
        <begin position="214"/>
        <end position="235"/>
    </location>
</feature>
<accession>A0ABR6EAH0</accession>
<dbReference type="Proteomes" id="UP000766698">
    <property type="component" value="Unassembled WGS sequence"/>
</dbReference>
<reference evidence="3" key="1">
    <citation type="journal article" date="2020" name="Syst. Appl. Microbiol.">
        <title>Streptomyces alkaliterrae sp. nov., isolated from an alkaline soil, and emended descriptions of Streptomyces alkaliphilus, Streptomyces calidiresistens and Streptomyces durbertensis.</title>
        <authorList>
            <person name="Swiecimska M."/>
            <person name="Golinska P."/>
            <person name="Nouioui I."/>
            <person name="Wypij M."/>
            <person name="Rai M."/>
            <person name="Sangal V."/>
            <person name="Goodfellow M."/>
        </authorList>
    </citation>
    <scope>NUCLEOTIDE SEQUENCE [LARGE SCALE GENOMIC DNA]</scope>
    <source>
        <strain evidence="3">DSM 104538</strain>
    </source>
</reference>
<feature type="transmembrane region" description="Helical" evidence="1">
    <location>
        <begin position="139"/>
        <end position="168"/>
    </location>
</feature>
<keyword evidence="1" id="KW-0472">Membrane</keyword>
<comment type="caution">
    <text evidence="2">The sequence shown here is derived from an EMBL/GenBank/DDBJ whole genome shotgun (WGS) entry which is preliminary data.</text>
</comment>
<keyword evidence="3" id="KW-1185">Reference proteome</keyword>